<dbReference type="PANTHER" id="PTHR46889">
    <property type="entry name" value="TRANSPOSASE INSF FOR INSERTION SEQUENCE IS3B-RELATED"/>
    <property type="match status" value="1"/>
</dbReference>
<evidence type="ECO:0000259" key="1">
    <source>
        <dbReference type="PROSITE" id="PS50994"/>
    </source>
</evidence>
<dbReference type="GO" id="GO:0015074">
    <property type="term" value="P:DNA integration"/>
    <property type="evidence" value="ECO:0007669"/>
    <property type="project" value="InterPro"/>
</dbReference>
<dbReference type="InterPro" id="IPR012337">
    <property type="entry name" value="RNaseH-like_sf"/>
</dbReference>
<sequence length="322" mass="38575">MTKDTKLKRVEFINNEIDSNNLSIKIMLDILQLKRSYWDKYKNKWKEIKGKKNFEFNVVNLIYNESLKQFGYRRVKNGLKFKLDINYSNHKIRRIMKENHLIPQYHLKAIKSANLRKGIINSQCIYEDKIKRQYKLVNEPYKVFYTDVTYLISKDGKRYMSTIIEGYSKKVIDYKISDKNDQELVINNLKSFIKKMRKDAIDLNGIILHSDRGVQYQNIQYQNLANKNNIVISMGRTGVCYDNVVIESFHSLLKKGTIYNNKTIINSISEYQTQVKKWVNWYNQNRDFEMQNNIAKRRQNKHYKSKALLKPKYSKLQNKIIY</sequence>
<accession>A0A249SNP1</accession>
<dbReference type="SUPFAM" id="SSF53098">
    <property type="entry name" value="Ribonuclease H-like"/>
    <property type="match status" value="1"/>
</dbReference>
<proteinExistence type="predicted"/>
<feature type="domain" description="Integrase catalytic" evidence="1">
    <location>
        <begin position="136"/>
        <end position="305"/>
    </location>
</feature>
<gene>
    <name evidence="2" type="ORF">CK556_02615</name>
</gene>
<dbReference type="AlphaFoldDB" id="A0A249SNP1"/>
<evidence type="ECO:0000313" key="3">
    <source>
        <dbReference type="Proteomes" id="UP000232229"/>
    </source>
</evidence>
<dbReference type="PANTHER" id="PTHR46889:SF5">
    <property type="entry name" value="INTEGRASE PROTEIN"/>
    <property type="match status" value="1"/>
</dbReference>
<organism evidence="2 3">
    <name type="scientific">Mesoplasma chauliocola</name>
    <dbReference type="NCBI Taxonomy" id="216427"/>
    <lineage>
        <taxon>Bacteria</taxon>
        <taxon>Bacillati</taxon>
        <taxon>Mycoplasmatota</taxon>
        <taxon>Mollicutes</taxon>
        <taxon>Entomoplasmatales</taxon>
        <taxon>Entomoplasmataceae</taxon>
        <taxon>Mesoplasma</taxon>
    </lineage>
</organism>
<dbReference type="InterPro" id="IPR048020">
    <property type="entry name" value="Transpos_IS3"/>
</dbReference>
<dbReference type="Pfam" id="PF00665">
    <property type="entry name" value="rve"/>
    <property type="match status" value="1"/>
</dbReference>
<dbReference type="Gene3D" id="3.30.420.10">
    <property type="entry name" value="Ribonuclease H-like superfamily/Ribonuclease H"/>
    <property type="match status" value="1"/>
</dbReference>
<dbReference type="NCBIfam" id="NF033516">
    <property type="entry name" value="transpos_IS3"/>
    <property type="match status" value="1"/>
</dbReference>
<name>A0A249SNP1_9MOLU</name>
<dbReference type="STRING" id="1336232.GCA_000518825_01198"/>
<protein>
    <recommendedName>
        <fullName evidence="1">Integrase catalytic domain-containing protein</fullName>
    </recommendedName>
</protein>
<evidence type="ECO:0000313" key="2">
    <source>
        <dbReference type="EMBL" id="ASZ09232.1"/>
    </source>
</evidence>
<dbReference type="InterPro" id="IPR036397">
    <property type="entry name" value="RNaseH_sf"/>
</dbReference>
<reference evidence="2 3" key="1">
    <citation type="submission" date="2017-08" db="EMBL/GenBank/DDBJ databases">
        <title>Complete Genome Sequence of Mesoplasma chauliocola.</title>
        <authorList>
            <person name="Knight T.F.Jr."/>
            <person name="Citino T."/>
        </authorList>
    </citation>
    <scope>NUCLEOTIDE SEQUENCE [LARGE SCALE GENOMIC DNA]</scope>
    <source>
        <strain evidence="2 3">CHPA-2</strain>
    </source>
</reference>
<dbReference type="GO" id="GO:0003676">
    <property type="term" value="F:nucleic acid binding"/>
    <property type="evidence" value="ECO:0007669"/>
    <property type="project" value="InterPro"/>
</dbReference>
<dbReference type="InterPro" id="IPR001584">
    <property type="entry name" value="Integrase_cat-core"/>
</dbReference>
<dbReference type="Proteomes" id="UP000232229">
    <property type="component" value="Chromosome"/>
</dbReference>
<dbReference type="InterPro" id="IPR050900">
    <property type="entry name" value="Transposase_IS3/IS150/IS904"/>
</dbReference>
<dbReference type="KEGG" id="mchc:CK556_02615"/>
<dbReference type="RefSeq" id="WP_051412757.1">
    <property type="nucleotide sequence ID" value="NZ_CP023173.1"/>
</dbReference>
<dbReference type="EMBL" id="CP023173">
    <property type="protein sequence ID" value="ASZ09232.1"/>
    <property type="molecule type" value="Genomic_DNA"/>
</dbReference>
<dbReference type="PROSITE" id="PS50994">
    <property type="entry name" value="INTEGRASE"/>
    <property type="match status" value="1"/>
</dbReference>
<keyword evidence="3" id="KW-1185">Reference proteome</keyword>